<proteinExistence type="predicted"/>
<accession>A0A0F9BSR5</accession>
<evidence type="ECO:0000313" key="1">
    <source>
        <dbReference type="EMBL" id="KKL16937.1"/>
    </source>
</evidence>
<reference evidence="1" key="1">
    <citation type="journal article" date="2015" name="Nature">
        <title>Complex archaea that bridge the gap between prokaryotes and eukaryotes.</title>
        <authorList>
            <person name="Spang A."/>
            <person name="Saw J.H."/>
            <person name="Jorgensen S.L."/>
            <person name="Zaremba-Niedzwiedzka K."/>
            <person name="Martijn J."/>
            <person name="Lind A.E."/>
            <person name="van Eijk R."/>
            <person name="Schleper C."/>
            <person name="Guy L."/>
            <person name="Ettema T.J."/>
        </authorList>
    </citation>
    <scope>NUCLEOTIDE SEQUENCE</scope>
</reference>
<dbReference type="AlphaFoldDB" id="A0A0F9BSR5"/>
<organism evidence="1">
    <name type="scientific">marine sediment metagenome</name>
    <dbReference type="NCBI Taxonomy" id="412755"/>
    <lineage>
        <taxon>unclassified sequences</taxon>
        <taxon>metagenomes</taxon>
        <taxon>ecological metagenomes</taxon>
    </lineage>
</organism>
<sequence>MSLLFCFTKSNVEIPENKRKRGEIMADNVKTEDSLGRQIHPILFNTAKDGSGTYYYPLVDSAGKLILTTVGHDSTGFGHGVETCDAAGTGQAIVTSSTPAKRVNVQAQTDNGNAVAVGASAAVDATVATGNGILLYAGDWTDWINVDDLADIFFDALVTGEGVRFIYET</sequence>
<name>A0A0F9BSR5_9ZZZZ</name>
<gene>
    <name evidence="1" type="ORF">LCGC14_2490590</name>
</gene>
<dbReference type="EMBL" id="LAZR01039466">
    <property type="protein sequence ID" value="KKL16937.1"/>
    <property type="molecule type" value="Genomic_DNA"/>
</dbReference>
<protein>
    <submittedName>
        <fullName evidence="1">Uncharacterized protein</fullName>
    </submittedName>
</protein>
<comment type="caution">
    <text evidence="1">The sequence shown here is derived from an EMBL/GenBank/DDBJ whole genome shotgun (WGS) entry which is preliminary data.</text>
</comment>